<dbReference type="InterPro" id="IPR024083">
    <property type="entry name" value="Fumarase/histidase_N"/>
</dbReference>
<feature type="compositionally biased region" description="Low complexity" evidence="2">
    <location>
        <begin position="133"/>
        <end position="151"/>
    </location>
</feature>
<evidence type="ECO:0000256" key="1">
    <source>
        <dbReference type="ARBA" id="ARBA00007238"/>
    </source>
</evidence>
<evidence type="ECO:0000313" key="3">
    <source>
        <dbReference type="EMBL" id="KAK8060531.1"/>
    </source>
</evidence>
<dbReference type="PROSITE" id="PS00488">
    <property type="entry name" value="PAL_HISTIDASE"/>
    <property type="match status" value="1"/>
</dbReference>
<dbReference type="InterPro" id="IPR022313">
    <property type="entry name" value="Phe/His_NH3-lyase_AS"/>
</dbReference>
<dbReference type="Pfam" id="PF00221">
    <property type="entry name" value="Lyase_aromatic"/>
    <property type="match status" value="1"/>
</dbReference>
<evidence type="ECO:0000313" key="4">
    <source>
        <dbReference type="Proteomes" id="UP001446871"/>
    </source>
</evidence>
<sequence>MFSHTFTELFLEHWRRLETSPDAVYVSSYDLSVADVVAVSRHLAQVELSPEAVEAIARCSDVVLDKLRQGHVIYGVNTGFGGSADARSADTLGLQQTLFSMQMCGVLSMGSGVVRPGDESPQRMDDIHNDTASDTSSLLSVGSSHGTSNDTSDTDSDEVESPNGTEISLESDLLHEAGKTKSRLSLNETKGDAKLVNRRHTLAVGELILSEAGLSPVLEAVSWTREITPEPVKEVLATHSQRRPRIILPLDNPMTSTCMPESWARAAMLVRLNSLAGGASGIRVTLADTLVELLNKDVVPCIPLRGSISASGDLSPLSYVGAVMQGKPSAMAFAGSRTSEYEERRPTRSDVALANASITPITIAPKEGLAIVNGTAVSAGVAALALHESMNLAALSQVLTAMSVEALTGSADSFHPFIAKVRPHPGQIDSARNIYSFLSGSKLATSHLTPNSGELCQDRYSIRTASQWMGPILENLQLAFSQISVELNSVTDNPLIDTSVPGGQIHHGGNFQARAVTSAVEKLRQDIQAMGRMLFAQCTELINPATNRGLPPNLCAPKDGPARSFLFKGVDIMIAALVSELGFLANPVGTHVMTAEMGNQGLNSMALVSARYTLTAADVLAQMAAAHLVALCQALDLRAMALLKTDINDEVDVTNTSANPNTAMLLGSAAKRMYEFVRHELQVPFLDEAHVLQEAGVEDLGGAMGMGMGDETKAPSVGMYVTEVYESMKSGRLYEVVAGCIAEVKE</sequence>
<dbReference type="SUPFAM" id="SSF48557">
    <property type="entry name" value="L-aspartase-like"/>
    <property type="match status" value="2"/>
</dbReference>
<dbReference type="InterPro" id="IPR001106">
    <property type="entry name" value="Aromatic_Lyase"/>
</dbReference>
<dbReference type="InterPro" id="IPR008948">
    <property type="entry name" value="L-Aspartase-like"/>
</dbReference>
<protein>
    <recommendedName>
        <fullName evidence="5">Phenylalanine ammonia-lyase</fullName>
    </recommendedName>
</protein>
<dbReference type="Gene3D" id="1.10.275.10">
    <property type="entry name" value="Fumarase/aspartase (N-terminal domain)"/>
    <property type="match status" value="1"/>
</dbReference>
<keyword evidence="4" id="KW-1185">Reference proteome</keyword>
<proteinExistence type="inferred from homology"/>
<dbReference type="Gene3D" id="1.20.200.10">
    <property type="entry name" value="Fumarase/aspartase (Central domain)"/>
    <property type="match status" value="1"/>
</dbReference>
<evidence type="ECO:0000256" key="2">
    <source>
        <dbReference type="SAM" id="MobiDB-lite"/>
    </source>
</evidence>
<organism evidence="3 4">
    <name type="scientific">Apiospora saccharicola</name>
    <dbReference type="NCBI Taxonomy" id="335842"/>
    <lineage>
        <taxon>Eukaryota</taxon>
        <taxon>Fungi</taxon>
        <taxon>Dikarya</taxon>
        <taxon>Ascomycota</taxon>
        <taxon>Pezizomycotina</taxon>
        <taxon>Sordariomycetes</taxon>
        <taxon>Xylariomycetidae</taxon>
        <taxon>Amphisphaeriales</taxon>
        <taxon>Apiosporaceae</taxon>
        <taxon>Apiospora</taxon>
    </lineage>
</organism>
<comment type="similarity">
    <text evidence="1">Belongs to the PAL/histidase family.</text>
</comment>
<name>A0ABR1UR38_9PEZI</name>
<gene>
    <name evidence="3" type="ORF">PG996_010461</name>
</gene>
<dbReference type="EMBL" id="JAQQWM010000006">
    <property type="protein sequence ID" value="KAK8060531.1"/>
    <property type="molecule type" value="Genomic_DNA"/>
</dbReference>
<accession>A0ABR1UR38</accession>
<dbReference type="PANTHER" id="PTHR10362">
    <property type="entry name" value="HISTIDINE AMMONIA-LYASE"/>
    <property type="match status" value="1"/>
</dbReference>
<comment type="caution">
    <text evidence="3">The sequence shown here is derived from an EMBL/GenBank/DDBJ whole genome shotgun (WGS) entry which is preliminary data.</text>
</comment>
<feature type="region of interest" description="Disordered" evidence="2">
    <location>
        <begin position="112"/>
        <end position="174"/>
    </location>
</feature>
<evidence type="ECO:0008006" key="5">
    <source>
        <dbReference type="Google" id="ProtNLM"/>
    </source>
</evidence>
<dbReference type="CDD" id="cd00332">
    <property type="entry name" value="PAL-HAL"/>
    <property type="match status" value="1"/>
</dbReference>
<feature type="compositionally biased region" description="Basic and acidic residues" evidence="2">
    <location>
        <begin position="116"/>
        <end position="131"/>
    </location>
</feature>
<reference evidence="3 4" key="1">
    <citation type="submission" date="2023-01" db="EMBL/GenBank/DDBJ databases">
        <title>Analysis of 21 Apiospora genomes using comparative genomics revels a genus with tremendous synthesis potential of carbohydrate active enzymes and secondary metabolites.</title>
        <authorList>
            <person name="Sorensen T."/>
        </authorList>
    </citation>
    <scope>NUCLEOTIDE SEQUENCE [LARGE SCALE GENOMIC DNA]</scope>
    <source>
        <strain evidence="3 4">CBS 83171</strain>
    </source>
</reference>
<dbReference type="Proteomes" id="UP001446871">
    <property type="component" value="Unassembled WGS sequence"/>
</dbReference>